<feature type="domain" description="DUF6318" evidence="2">
    <location>
        <begin position="65"/>
        <end position="202"/>
    </location>
</feature>
<gene>
    <name evidence="3" type="ORF">Q6348_14250</name>
</gene>
<dbReference type="RefSeq" id="WP_304602061.1">
    <property type="nucleotide sequence ID" value="NZ_JAUQYP010000002.1"/>
</dbReference>
<organism evidence="3 4">
    <name type="scientific">Actinotalea lenta</name>
    <dbReference type="NCBI Taxonomy" id="3064654"/>
    <lineage>
        <taxon>Bacteria</taxon>
        <taxon>Bacillati</taxon>
        <taxon>Actinomycetota</taxon>
        <taxon>Actinomycetes</taxon>
        <taxon>Micrococcales</taxon>
        <taxon>Cellulomonadaceae</taxon>
        <taxon>Actinotalea</taxon>
    </lineage>
</organism>
<evidence type="ECO:0000313" key="3">
    <source>
        <dbReference type="EMBL" id="MDO8108356.1"/>
    </source>
</evidence>
<evidence type="ECO:0000259" key="2">
    <source>
        <dbReference type="Pfam" id="PF19843"/>
    </source>
</evidence>
<proteinExistence type="predicted"/>
<evidence type="ECO:0000256" key="1">
    <source>
        <dbReference type="SAM" id="MobiDB-lite"/>
    </source>
</evidence>
<protein>
    <submittedName>
        <fullName evidence="3">DUF6318 family protein</fullName>
    </submittedName>
</protein>
<keyword evidence="4" id="KW-1185">Reference proteome</keyword>
<sequence length="216" mass="22262">MVQGAGRWASRATRWVMVAVGTAVSVTACTGGGPEPGPASTLASPIWAPPTAPSTASASPTPSAPTEPAKPASWTTGDDEAAVDAAAYFLDLYNYVIATGDLTEWDALADPECQFCTHTHDDVTSAFSTGGRLEGGRLRAAEPTLVGYSTTLHIHAVQFSYVTEPAALVAADGSTTSSSGSESGYAIVDVGFIGDRWILVETAARDEPVAPETEAR</sequence>
<dbReference type="PROSITE" id="PS51257">
    <property type="entry name" value="PROKAR_LIPOPROTEIN"/>
    <property type="match status" value="1"/>
</dbReference>
<dbReference type="Proteomes" id="UP001232536">
    <property type="component" value="Unassembled WGS sequence"/>
</dbReference>
<reference evidence="3 4" key="1">
    <citation type="submission" date="2023-07" db="EMBL/GenBank/DDBJ databases">
        <title>Description of novel actinomycetes strains, isolated from tidal flat sediment.</title>
        <authorList>
            <person name="Lu C."/>
        </authorList>
    </citation>
    <scope>NUCLEOTIDE SEQUENCE [LARGE SCALE GENOMIC DNA]</scope>
    <source>
        <strain evidence="3 4">SYSU T00b441</strain>
    </source>
</reference>
<dbReference type="EMBL" id="JAUQYP010000002">
    <property type="protein sequence ID" value="MDO8108356.1"/>
    <property type="molecule type" value="Genomic_DNA"/>
</dbReference>
<dbReference type="InterPro" id="IPR046281">
    <property type="entry name" value="DUF6318"/>
</dbReference>
<accession>A0ABT9DEY7</accession>
<feature type="region of interest" description="Disordered" evidence="1">
    <location>
        <begin position="31"/>
        <end position="77"/>
    </location>
</feature>
<feature type="compositionally biased region" description="Low complexity" evidence="1">
    <location>
        <begin position="53"/>
        <end position="73"/>
    </location>
</feature>
<evidence type="ECO:0000313" key="4">
    <source>
        <dbReference type="Proteomes" id="UP001232536"/>
    </source>
</evidence>
<dbReference type="Pfam" id="PF19843">
    <property type="entry name" value="DUF6318"/>
    <property type="match status" value="1"/>
</dbReference>
<comment type="caution">
    <text evidence="3">The sequence shown here is derived from an EMBL/GenBank/DDBJ whole genome shotgun (WGS) entry which is preliminary data.</text>
</comment>
<name>A0ABT9DEY7_9CELL</name>